<protein>
    <submittedName>
        <fullName evidence="2">Uncharacterized protein</fullName>
    </submittedName>
</protein>
<comment type="caution">
    <text evidence="2">The sequence shown here is derived from an EMBL/GenBank/DDBJ whole genome shotgun (WGS) entry which is preliminary data.</text>
</comment>
<dbReference type="EMBL" id="CAKLBY020000119">
    <property type="protein sequence ID" value="CAK7927971.1"/>
    <property type="molecule type" value="Genomic_DNA"/>
</dbReference>
<evidence type="ECO:0000256" key="1">
    <source>
        <dbReference type="SAM" id="MobiDB-lite"/>
    </source>
</evidence>
<dbReference type="Proteomes" id="UP001162060">
    <property type="component" value="Unassembled WGS sequence"/>
</dbReference>
<gene>
    <name evidence="2" type="ORF">PM001_LOCUS13121</name>
</gene>
<accession>A0AAV1U1Q4</accession>
<evidence type="ECO:0000313" key="2">
    <source>
        <dbReference type="EMBL" id="CAK7927971.1"/>
    </source>
</evidence>
<proteinExistence type="predicted"/>
<sequence length="100" mass="10722">MDSPKITPGPPQDSTTDDRPSAPAAGKRPLGSSTRTSAHPVKRMKVSVPDVPMVKETVPTRSWKAASSIVPAFFDLSLSSDSEPIRAALAGFHSSRRRRP</sequence>
<name>A0AAV1U1Q4_9STRA</name>
<evidence type="ECO:0000313" key="3">
    <source>
        <dbReference type="Proteomes" id="UP001162060"/>
    </source>
</evidence>
<organism evidence="2 3">
    <name type="scientific">Peronospora matthiolae</name>
    <dbReference type="NCBI Taxonomy" id="2874970"/>
    <lineage>
        <taxon>Eukaryota</taxon>
        <taxon>Sar</taxon>
        <taxon>Stramenopiles</taxon>
        <taxon>Oomycota</taxon>
        <taxon>Peronosporomycetes</taxon>
        <taxon>Peronosporales</taxon>
        <taxon>Peronosporaceae</taxon>
        <taxon>Peronospora</taxon>
    </lineage>
</organism>
<feature type="region of interest" description="Disordered" evidence="1">
    <location>
        <begin position="1"/>
        <end position="44"/>
    </location>
</feature>
<reference evidence="2" key="1">
    <citation type="submission" date="2024-01" db="EMBL/GenBank/DDBJ databases">
        <authorList>
            <person name="Webb A."/>
        </authorList>
    </citation>
    <scope>NUCLEOTIDE SEQUENCE</scope>
    <source>
        <strain evidence="2">Pm1</strain>
    </source>
</reference>
<dbReference type="AlphaFoldDB" id="A0AAV1U1Q4"/>